<dbReference type="EMBL" id="JAECZA010000001">
    <property type="protein sequence ID" value="MBH8571496.1"/>
    <property type="molecule type" value="Genomic_DNA"/>
</dbReference>
<keyword evidence="2" id="KW-0902">Two-component regulatory system</keyword>
<dbReference type="CDD" id="cd17574">
    <property type="entry name" value="REC_OmpR"/>
    <property type="match status" value="1"/>
</dbReference>
<dbReference type="Gene3D" id="3.40.50.2300">
    <property type="match status" value="1"/>
</dbReference>
<dbReference type="InterPro" id="IPR039420">
    <property type="entry name" value="WalR-like"/>
</dbReference>
<evidence type="ECO:0000256" key="1">
    <source>
        <dbReference type="ARBA" id="ARBA00022553"/>
    </source>
</evidence>
<dbReference type="Pfam" id="PF00072">
    <property type="entry name" value="Response_reg"/>
    <property type="match status" value="1"/>
</dbReference>
<evidence type="ECO:0000259" key="7">
    <source>
        <dbReference type="PROSITE" id="PS50110"/>
    </source>
</evidence>
<keyword evidence="9" id="KW-1185">Reference proteome</keyword>
<dbReference type="GO" id="GO:0000976">
    <property type="term" value="F:transcription cis-regulatory region binding"/>
    <property type="evidence" value="ECO:0007669"/>
    <property type="project" value="TreeGrafter"/>
</dbReference>
<evidence type="ECO:0000256" key="3">
    <source>
        <dbReference type="ARBA" id="ARBA00023015"/>
    </source>
</evidence>
<evidence type="ECO:0000256" key="2">
    <source>
        <dbReference type="ARBA" id="ARBA00023012"/>
    </source>
</evidence>
<dbReference type="PANTHER" id="PTHR48111:SF22">
    <property type="entry name" value="REGULATOR OF RPOS"/>
    <property type="match status" value="1"/>
</dbReference>
<evidence type="ECO:0000313" key="8">
    <source>
        <dbReference type="EMBL" id="MBH8571496.1"/>
    </source>
</evidence>
<dbReference type="PROSITE" id="PS50110">
    <property type="entry name" value="RESPONSE_REGULATORY"/>
    <property type="match status" value="1"/>
</dbReference>
<keyword evidence="4" id="KW-0238">DNA-binding</keyword>
<evidence type="ECO:0000256" key="4">
    <source>
        <dbReference type="ARBA" id="ARBA00023125"/>
    </source>
</evidence>
<dbReference type="InterPro" id="IPR011006">
    <property type="entry name" value="CheY-like_superfamily"/>
</dbReference>
<feature type="domain" description="Response regulatory" evidence="7">
    <location>
        <begin position="3"/>
        <end position="117"/>
    </location>
</feature>
<dbReference type="Proteomes" id="UP000662314">
    <property type="component" value="Unassembled WGS sequence"/>
</dbReference>
<dbReference type="FunFam" id="3.40.50.2300:FF:000001">
    <property type="entry name" value="DNA-binding response regulator PhoB"/>
    <property type="match status" value="1"/>
</dbReference>
<dbReference type="GO" id="GO:0000156">
    <property type="term" value="F:phosphorelay response regulator activity"/>
    <property type="evidence" value="ECO:0007669"/>
    <property type="project" value="TreeGrafter"/>
</dbReference>
<dbReference type="GO" id="GO:0006355">
    <property type="term" value="P:regulation of DNA-templated transcription"/>
    <property type="evidence" value="ECO:0007669"/>
    <property type="project" value="TreeGrafter"/>
</dbReference>
<dbReference type="GO" id="GO:0032993">
    <property type="term" value="C:protein-DNA complex"/>
    <property type="evidence" value="ECO:0007669"/>
    <property type="project" value="TreeGrafter"/>
</dbReference>
<protein>
    <submittedName>
        <fullName evidence="8">Response regulator</fullName>
    </submittedName>
</protein>
<evidence type="ECO:0000313" key="9">
    <source>
        <dbReference type="Proteomes" id="UP000662314"/>
    </source>
</evidence>
<gene>
    <name evidence="8" type="ORF">I8752_00320</name>
</gene>
<feature type="modified residue" description="4-aspartylphosphate" evidence="6">
    <location>
        <position position="52"/>
    </location>
</feature>
<organism evidence="8 9">
    <name type="scientific">Dendronalium phyllosphericum CENA369</name>
    <dbReference type="NCBI Taxonomy" id="1725256"/>
    <lineage>
        <taxon>Bacteria</taxon>
        <taxon>Bacillati</taxon>
        <taxon>Cyanobacteriota</taxon>
        <taxon>Cyanophyceae</taxon>
        <taxon>Nostocales</taxon>
        <taxon>Nostocaceae</taxon>
        <taxon>Dendronalium</taxon>
        <taxon>Dendronalium phyllosphericum</taxon>
    </lineage>
</organism>
<keyword evidence="3" id="KW-0805">Transcription regulation</keyword>
<dbReference type="SUPFAM" id="SSF52172">
    <property type="entry name" value="CheY-like"/>
    <property type="match status" value="1"/>
</dbReference>
<dbReference type="GO" id="GO:0005829">
    <property type="term" value="C:cytosol"/>
    <property type="evidence" value="ECO:0007669"/>
    <property type="project" value="TreeGrafter"/>
</dbReference>
<evidence type="ECO:0000256" key="6">
    <source>
        <dbReference type="PROSITE-ProRule" id="PRU00169"/>
    </source>
</evidence>
<proteinExistence type="predicted"/>
<dbReference type="PANTHER" id="PTHR48111">
    <property type="entry name" value="REGULATOR OF RPOS"/>
    <property type="match status" value="1"/>
</dbReference>
<keyword evidence="1 6" id="KW-0597">Phosphoprotein</keyword>
<reference evidence="8 9" key="1">
    <citation type="journal article" date="2021" name="Int. J. Syst. Evol. Microbiol.">
        <title>Amazonocrinis nigriterrae gen. nov., sp. nov., Atlanticothrix silvestris gen. nov., sp. nov. and Dendronalium phyllosphericum gen. nov., sp. nov., nostocacean cyanobacteria from Brazilian environments.</title>
        <authorList>
            <person name="Alvarenga D.O."/>
            <person name="Andreote A.P.D."/>
            <person name="Branco L.H.Z."/>
            <person name="Delbaje E."/>
            <person name="Cruz R.B."/>
            <person name="Varani A.M."/>
            <person name="Fiore M.F."/>
        </authorList>
    </citation>
    <scope>NUCLEOTIDE SEQUENCE [LARGE SCALE GENOMIC DNA]</scope>
    <source>
        <strain evidence="8 9">CENA369</strain>
    </source>
</reference>
<sequence length="121" mass="13605">MTHILLVEDEVKLAKFLELELSYQGYQVSIAYDGLTALTAAREWHLDLVILDWMLPNLSGLEICHRLRSTGNKVPIILLTPKDEASDRLASLDAGANDYVVKPFSIEELLARVQAQLQTKQ</sequence>
<accession>A0A8J7LC10</accession>
<dbReference type="SMART" id="SM00448">
    <property type="entry name" value="REC"/>
    <property type="match status" value="1"/>
</dbReference>
<keyword evidence="5" id="KW-0804">Transcription</keyword>
<dbReference type="AlphaFoldDB" id="A0A8J7LC10"/>
<dbReference type="InterPro" id="IPR001789">
    <property type="entry name" value="Sig_transdc_resp-reg_receiver"/>
</dbReference>
<comment type="caution">
    <text evidence="8">The sequence shown here is derived from an EMBL/GenBank/DDBJ whole genome shotgun (WGS) entry which is preliminary data.</text>
</comment>
<name>A0A8J7LC10_9NOST</name>
<evidence type="ECO:0000256" key="5">
    <source>
        <dbReference type="ARBA" id="ARBA00023163"/>
    </source>
</evidence>